<evidence type="ECO:0000256" key="2">
    <source>
        <dbReference type="PIRSR" id="PIRSR601310-3"/>
    </source>
</evidence>
<dbReference type="InterPro" id="IPR019808">
    <property type="entry name" value="Histidine_triad_CS"/>
</dbReference>
<dbReference type="Proteomes" id="UP000176855">
    <property type="component" value="Unassembled WGS sequence"/>
</dbReference>
<protein>
    <recommendedName>
        <fullName evidence="4">HIT domain-containing protein</fullName>
    </recommendedName>
</protein>
<dbReference type="InterPro" id="IPR011146">
    <property type="entry name" value="HIT-like"/>
</dbReference>
<dbReference type="SUPFAM" id="SSF54197">
    <property type="entry name" value="HIT-like"/>
    <property type="match status" value="1"/>
</dbReference>
<evidence type="ECO:0000313" key="6">
    <source>
        <dbReference type="Proteomes" id="UP000176855"/>
    </source>
</evidence>
<dbReference type="Pfam" id="PF01230">
    <property type="entry name" value="HIT"/>
    <property type="match status" value="1"/>
</dbReference>
<dbReference type="CDD" id="cd01277">
    <property type="entry name" value="HINT_subgroup"/>
    <property type="match status" value="1"/>
</dbReference>
<dbReference type="Gene3D" id="3.30.428.10">
    <property type="entry name" value="HIT-like"/>
    <property type="match status" value="1"/>
</dbReference>
<feature type="active site" description="Tele-AMP-histidine intermediate" evidence="1">
    <location>
        <position position="98"/>
    </location>
</feature>
<accession>A0A1G2HNG4</accession>
<dbReference type="GO" id="GO:0003824">
    <property type="term" value="F:catalytic activity"/>
    <property type="evidence" value="ECO:0007669"/>
    <property type="project" value="InterPro"/>
</dbReference>
<dbReference type="EMBL" id="MHOO01000011">
    <property type="protein sequence ID" value="OGZ63820.1"/>
    <property type="molecule type" value="Genomic_DNA"/>
</dbReference>
<dbReference type="InterPro" id="IPR036265">
    <property type="entry name" value="HIT-like_sf"/>
</dbReference>
<dbReference type="STRING" id="1802202.A2730_00845"/>
<feature type="short sequence motif" description="Histidine triad motif" evidence="2 3">
    <location>
        <begin position="96"/>
        <end position="100"/>
    </location>
</feature>
<evidence type="ECO:0000313" key="5">
    <source>
        <dbReference type="EMBL" id="OGZ63820.1"/>
    </source>
</evidence>
<dbReference type="GO" id="GO:0009117">
    <property type="term" value="P:nucleotide metabolic process"/>
    <property type="evidence" value="ECO:0007669"/>
    <property type="project" value="TreeGrafter"/>
</dbReference>
<name>A0A1G2HNG4_9BACT</name>
<dbReference type="InterPro" id="IPR039384">
    <property type="entry name" value="HINT"/>
</dbReference>
<sequence length="128" mass="14468">MDCIFCSIVKGEIDSAKIWEDNHVLAFLDVHPDTKGHCLVIPKQHCENIFDIDENLLQKVIVASKKIAEKIKNSLQAEGINLMSNNGKIAGQIVPHFHIHIIPRYAEEDLLFNKTPDMNTLKALARQI</sequence>
<evidence type="ECO:0000259" key="4">
    <source>
        <dbReference type="PROSITE" id="PS51084"/>
    </source>
</evidence>
<dbReference type="PROSITE" id="PS00892">
    <property type="entry name" value="HIT_1"/>
    <property type="match status" value="1"/>
</dbReference>
<gene>
    <name evidence="5" type="ORF">A2730_00845</name>
</gene>
<organism evidence="5 6">
    <name type="scientific">Candidatus Staskawiczbacteria bacterium RIFCSPHIGHO2_01_FULL_39_25</name>
    <dbReference type="NCBI Taxonomy" id="1802202"/>
    <lineage>
        <taxon>Bacteria</taxon>
        <taxon>Candidatus Staskawicziibacteriota</taxon>
    </lineage>
</organism>
<comment type="caution">
    <text evidence="5">The sequence shown here is derived from an EMBL/GenBank/DDBJ whole genome shotgun (WGS) entry which is preliminary data.</text>
</comment>
<evidence type="ECO:0000256" key="1">
    <source>
        <dbReference type="PIRSR" id="PIRSR601310-1"/>
    </source>
</evidence>
<dbReference type="AlphaFoldDB" id="A0A1G2HNG4"/>
<dbReference type="PRINTS" id="PR00332">
    <property type="entry name" value="HISTRIAD"/>
</dbReference>
<dbReference type="PANTHER" id="PTHR46648">
    <property type="entry name" value="HIT FAMILY PROTEIN 1"/>
    <property type="match status" value="1"/>
</dbReference>
<feature type="domain" description="HIT" evidence="4">
    <location>
        <begin position="4"/>
        <end position="112"/>
    </location>
</feature>
<dbReference type="PROSITE" id="PS51084">
    <property type="entry name" value="HIT_2"/>
    <property type="match status" value="1"/>
</dbReference>
<evidence type="ECO:0000256" key="3">
    <source>
        <dbReference type="PROSITE-ProRule" id="PRU00464"/>
    </source>
</evidence>
<reference evidence="5 6" key="1">
    <citation type="journal article" date="2016" name="Nat. Commun.">
        <title>Thousands of microbial genomes shed light on interconnected biogeochemical processes in an aquifer system.</title>
        <authorList>
            <person name="Anantharaman K."/>
            <person name="Brown C.T."/>
            <person name="Hug L.A."/>
            <person name="Sharon I."/>
            <person name="Castelle C.J."/>
            <person name="Probst A.J."/>
            <person name="Thomas B.C."/>
            <person name="Singh A."/>
            <person name="Wilkins M.J."/>
            <person name="Karaoz U."/>
            <person name="Brodie E.L."/>
            <person name="Williams K.H."/>
            <person name="Hubbard S.S."/>
            <person name="Banfield J.F."/>
        </authorList>
    </citation>
    <scope>NUCLEOTIDE SEQUENCE [LARGE SCALE GENOMIC DNA]</scope>
</reference>
<proteinExistence type="predicted"/>
<dbReference type="InterPro" id="IPR001310">
    <property type="entry name" value="Histidine_triad_HIT"/>
</dbReference>
<dbReference type="PANTHER" id="PTHR46648:SF1">
    <property type="entry name" value="ADENOSINE 5'-MONOPHOSPHORAMIDASE HNT1"/>
    <property type="match status" value="1"/>
</dbReference>